<dbReference type="NCBIfam" id="TIGR00533">
    <property type="entry name" value="HMG_CoA_R_NADP"/>
    <property type="match status" value="1"/>
</dbReference>
<evidence type="ECO:0000256" key="3">
    <source>
        <dbReference type="ARBA" id="ARBA00022692"/>
    </source>
</evidence>
<protein>
    <recommendedName>
        <fullName evidence="9">3-hydroxy-3-methylglutaryl coenzyme A reductase</fullName>
        <shortName evidence="9">HMG-CoA reductase</shortName>
        <ecNumber evidence="9">1.1.1.34</ecNumber>
    </recommendedName>
</protein>
<dbReference type="GO" id="GO:0015936">
    <property type="term" value="P:coenzyme A metabolic process"/>
    <property type="evidence" value="ECO:0007669"/>
    <property type="project" value="InterPro"/>
</dbReference>
<dbReference type="GO" id="GO:0005789">
    <property type="term" value="C:endoplasmic reticulum membrane"/>
    <property type="evidence" value="ECO:0007669"/>
    <property type="project" value="UniProtKB-SubCell"/>
</dbReference>
<dbReference type="PROSITE" id="PS01192">
    <property type="entry name" value="HMG_COA_REDUCTASE_3"/>
    <property type="match status" value="1"/>
</dbReference>
<comment type="similarity">
    <text evidence="2 9">Belongs to the HMG-CoA reductase family.</text>
</comment>
<keyword evidence="6 9" id="KW-1133">Transmembrane helix</keyword>
<reference evidence="12" key="1">
    <citation type="journal article" date="2015" name="Genome Announc.">
        <title>Draft genome sequence of Talaromyces cellulolyticus strain Y-94, a source of lignocellulosic biomass-degrading enzymes.</title>
        <authorList>
            <person name="Fujii T."/>
            <person name="Koike H."/>
            <person name="Sawayama S."/>
            <person name="Yano S."/>
            <person name="Inoue H."/>
        </authorList>
    </citation>
    <scope>NUCLEOTIDE SEQUENCE [LARGE SCALE GENOMIC DNA]</scope>
    <source>
        <strain evidence="12">Y-94</strain>
    </source>
</reference>
<dbReference type="SUPFAM" id="SSF55035">
    <property type="entry name" value="NAD-binding domain of HMG-CoA reductase"/>
    <property type="match status" value="1"/>
</dbReference>
<dbReference type="CDD" id="cd00643">
    <property type="entry name" value="HMG-CoA_reductase_classI"/>
    <property type="match status" value="1"/>
</dbReference>
<comment type="caution">
    <text evidence="11">The sequence shown here is derived from an EMBL/GenBank/DDBJ whole genome shotgun (WGS) entry which is preliminary data.</text>
</comment>
<dbReference type="Gene3D" id="1.10.3270.10">
    <property type="entry name" value="HMGR, N-terminal domain"/>
    <property type="match status" value="1"/>
</dbReference>
<dbReference type="Pfam" id="PF13323">
    <property type="entry name" value="HPIH"/>
    <property type="match status" value="1"/>
</dbReference>
<feature type="transmembrane region" description="Helical" evidence="9">
    <location>
        <begin position="287"/>
        <end position="307"/>
    </location>
</feature>
<dbReference type="InterPro" id="IPR009029">
    <property type="entry name" value="HMG_CoA_Rdtase_sub-bd_dom_sf"/>
</dbReference>
<dbReference type="SUPFAM" id="SSF56542">
    <property type="entry name" value="Substrate-binding domain of HMG-CoA reductase"/>
    <property type="match status" value="1"/>
</dbReference>
<dbReference type="EMBL" id="DF933818">
    <property type="protein sequence ID" value="GAM36927.1"/>
    <property type="molecule type" value="Genomic_DNA"/>
</dbReference>
<feature type="transmembrane region" description="Helical" evidence="9">
    <location>
        <begin position="469"/>
        <end position="490"/>
    </location>
</feature>
<dbReference type="Pfam" id="PF00368">
    <property type="entry name" value="HMG-CoA_red"/>
    <property type="match status" value="1"/>
</dbReference>
<keyword evidence="4 9" id="KW-0256">Endoplasmic reticulum</keyword>
<dbReference type="AlphaFoldDB" id="A0A6V8H718"/>
<comment type="pathway">
    <text evidence="9">Metabolic intermediate biosynthesis; (R)-mevalonate biosynthesis; (R)-mevalonate from acetyl-CoA: step 3/3.</text>
</comment>
<dbReference type="InterPro" id="IPR023076">
    <property type="entry name" value="HMG_CoA_Rdtase_CS"/>
</dbReference>
<name>A0A6V8H718_TALPI</name>
<evidence type="ECO:0000256" key="5">
    <source>
        <dbReference type="ARBA" id="ARBA00022857"/>
    </source>
</evidence>
<feature type="transmembrane region" description="Helical" evidence="9">
    <location>
        <begin position="382"/>
        <end position="404"/>
    </location>
</feature>
<dbReference type="GO" id="GO:0008299">
    <property type="term" value="P:isoprenoid biosynthetic process"/>
    <property type="evidence" value="ECO:0007669"/>
    <property type="project" value="InterPro"/>
</dbReference>
<dbReference type="InterPro" id="IPR004554">
    <property type="entry name" value="HMG_CoA_Rdtase_eu_arc"/>
</dbReference>
<dbReference type="FunFam" id="3.30.70.420:FF:000001">
    <property type="entry name" value="3-hydroxy-3-methylglutaryl coenzyme A reductase"/>
    <property type="match status" value="1"/>
</dbReference>
<dbReference type="PROSITE" id="PS50065">
    <property type="entry name" value="HMG_COA_REDUCTASE_4"/>
    <property type="match status" value="1"/>
</dbReference>
<keyword evidence="5 9" id="KW-0521">NADP</keyword>
<dbReference type="GO" id="GO:0006696">
    <property type="term" value="P:ergosterol biosynthetic process"/>
    <property type="evidence" value="ECO:0007669"/>
    <property type="project" value="TreeGrafter"/>
</dbReference>
<feature type="transmembrane region" description="Helical" evidence="9">
    <location>
        <begin position="357"/>
        <end position="376"/>
    </location>
</feature>
<comment type="subcellular location">
    <subcellularLocation>
        <location evidence="1 9">Endoplasmic reticulum membrane</location>
        <topology evidence="1 9">Multi-pass membrane protein</topology>
    </subcellularLocation>
</comment>
<proteinExistence type="inferred from homology"/>
<keyword evidence="3 9" id="KW-0812">Transmembrane</keyword>
<sequence length="1130" mass="121218">MASLIPRQFRASSQAETPEPSWLRNKITGTLQSVARRACAHPIHTIGVIALLASTTYVGLLEGSIFDAKGGSGQLDPASLLHGSRNLRLGEQTAWRWQLEDKVVSDPGEIAQHLALTTLVFSDSTSTNTPAIDDITIPENVSAIHVPQTPNLFSSFLRDSSVALAVPYDELPDLLRAVQEIDDPSTEDDGQEARKWIMKAARGEGSRRALKLYVSDAWSSLVDLIKHAETIDIVIMTLGYISMHLTFVSLFLSMRRLGSQFWLAFSVLLSSVFAFLFGLLVTTKLGVSINVLLLSEGLPFLVVTVGFEKPTLLTKAVFSASLKNKTVANGNSRSSRSIQDSIETAIKEEGFNIVRDYLIEITALVIGAVSGVHGGLRQFCFLAAWILFFDCVLLFTFYTSILLIKQEVNRIKRHVSIRKALEEDGVSRQVAENVAASNDWPRANSSNSKDGQTGKLFGKKDQAGSVSKFKLFMVGGFALVNVINLVSIGFRQPDQENSLPVLSRFSNVLASAPIDPFKVADNGLDSIYVTAKSNKMETLVTVLPPIKYRLEYPSVHYADSEHAGKFDIEYSEQILDAVGGKVLESLLRSVEDPVISKWIIAALTLSIVLNGYLFNAARWGIKEPEAEAPKVAPVVETPKVLVEYKDDGKKRTKEEAEAMVKEKKASLLNDEELIELSLRGKVPGYALEKTMTDQPIMSREDAFDAFVRAVKIRRAVVSRTPATAAVASNLETSLVPYKDYNYTLVHGACCENVIGYLPLPLGVAGPMVIDGQNYFIPMATTEGVLVASTSRGAKAINAGGGAVTVVHGDGMTRGPGVSFPTLARAAEAKTWLDSEEGASVMRTAFNSTSRFARLQHLKTALAGTNLYIRFKTTTGDAMGMNMISKGVEKALEVMATECGFDDMNVISLSANYCTDKKAAAINWIDGRGKSVVAEAIIPGDIVKSVLKSSVDAMVELNISKNLIGSAMAGSLGGFNAHASNIVTAIFLATGQDPAQNVESSNCITLMKNLDGNLHISVSMPSIEVGTIGGGTILEAQSAMLEMLGVRGPHPTNPGENARQLARIVAAGVLAGELSLCAALAAGHLVKAHMAHNRSAAPSAVPTRSSTPVSAAVGAAAARSKAGLSMTTTGR</sequence>
<dbReference type="PANTHER" id="PTHR10572">
    <property type="entry name" value="3-HYDROXY-3-METHYLGLUTARYL-COENZYME A REDUCTASE"/>
    <property type="match status" value="1"/>
</dbReference>
<dbReference type="PROSITE" id="PS00066">
    <property type="entry name" value="HMG_COA_REDUCTASE_1"/>
    <property type="match status" value="1"/>
</dbReference>
<keyword evidence="8 9" id="KW-0472">Membrane</keyword>
<dbReference type="InterPro" id="IPR000731">
    <property type="entry name" value="SSD"/>
</dbReference>
<dbReference type="InterPro" id="IPR002202">
    <property type="entry name" value="HMG_CoA_Rdtase"/>
</dbReference>
<evidence type="ECO:0000313" key="11">
    <source>
        <dbReference type="EMBL" id="GAM36927.1"/>
    </source>
</evidence>
<evidence type="ECO:0000256" key="7">
    <source>
        <dbReference type="ARBA" id="ARBA00023002"/>
    </source>
</evidence>
<keyword evidence="12" id="KW-1185">Reference proteome</keyword>
<evidence type="ECO:0000256" key="6">
    <source>
        <dbReference type="ARBA" id="ARBA00022989"/>
    </source>
</evidence>
<dbReference type="Gene3D" id="3.90.770.10">
    <property type="entry name" value="3-hydroxy-3-methylglutaryl-coenzyme A Reductase, Chain A, domain 2"/>
    <property type="match status" value="1"/>
</dbReference>
<dbReference type="Gene3D" id="3.30.70.420">
    <property type="entry name" value="Hydroxymethylglutaryl-CoA reductase, class I/II, NAD/NADP-binding domain"/>
    <property type="match status" value="1"/>
</dbReference>
<dbReference type="GO" id="GO:0005778">
    <property type="term" value="C:peroxisomal membrane"/>
    <property type="evidence" value="ECO:0007669"/>
    <property type="project" value="TreeGrafter"/>
</dbReference>
<dbReference type="PRINTS" id="PR00071">
    <property type="entry name" value="HMGCOARDTASE"/>
</dbReference>
<comment type="catalytic activity">
    <reaction evidence="9">
        <text>(R)-mevalonate + 2 NADP(+) + CoA = (3S)-3-hydroxy-3-methylglutaryl-CoA + 2 NADPH + 2 H(+)</text>
        <dbReference type="Rhea" id="RHEA:15989"/>
        <dbReference type="ChEBI" id="CHEBI:15378"/>
        <dbReference type="ChEBI" id="CHEBI:36464"/>
        <dbReference type="ChEBI" id="CHEBI:43074"/>
        <dbReference type="ChEBI" id="CHEBI:57287"/>
        <dbReference type="ChEBI" id="CHEBI:57783"/>
        <dbReference type="ChEBI" id="CHEBI:58349"/>
        <dbReference type="EC" id="1.1.1.34"/>
    </reaction>
</comment>
<evidence type="ECO:0000256" key="8">
    <source>
        <dbReference type="ARBA" id="ARBA00023136"/>
    </source>
</evidence>
<accession>A0A6V8H718</accession>
<feature type="transmembrane region" description="Helical" evidence="9">
    <location>
        <begin position="233"/>
        <end position="254"/>
    </location>
</feature>
<evidence type="ECO:0000256" key="1">
    <source>
        <dbReference type="ARBA" id="ARBA00004477"/>
    </source>
</evidence>
<evidence type="ECO:0000259" key="10">
    <source>
        <dbReference type="PROSITE" id="PS50156"/>
    </source>
</evidence>
<dbReference type="InterPro" id="IPR009023">
    <property type="entry name" value="HMG_CoA_Rdtase_NAD(P)-bd_sf"/>
</dbReference>
<dbReference type="EC" id="1.1.1.34" evidence="9"/>
<evidence type="ECO:0000256" key="9">
    <source>
        <dbReference type="RuleBase" id="RU361219"/>
    </source>
</evidence>
<evidence type="ECO:0000313" key="12">
    <source>
        <dbReference type="Proteomes" id="UP000053095"/>
    </source>
</evidence>
<feature type="domain" description="SSD" evidence="10">
    <location>
        <begin position="232"/>
        <end position="404"/>
    </location>
</feature>
<dbReference type="FunFam" id="3.90.770.10:FF:000001">
    <property type="entry name" value="3-hydroxy-3-methylglutaryl coenzyme A reductase"/>
    <property type="match status" value="1"/>
</dbReference>
<dbReference type="InterPro" id="IPR053958">
    <property type="entry name" value="HMGCR/SNAP/NPC1-like_SSD"/>
</dbReference>
<dbReference type="PROSITE" id="PS50156">
    <property type="entry name" value="SSD"/>
    <property type="match status" value="1"/>
</dbReference>
<dbReference type="FunFam" id="1.10.3270.10:FF:000001">
    <property type="entry name" value="3-hydroxy-3-methylglutaryl coenzyme A reductase"/>
    <property type="match status" value="1"/>
</dbReference>
<dbReference type="UniPathway" id="UPA00058">
    <property type="reaction ID" value="UER00103"/>
</dbReference>
<dbReference type="Proteomes" id="UP000053095">
    <property type="component" value="Unassembled WGS sequence"/>
</dbReference>
<evidence type="ECO:0000256" key="4">
    <source>
        <dbReference type="ARBA" id="ARBA00022824"/>
    </source>
</evidence>
<organism evidence="11 12">
    <name type="scientific">Talaromyces pinophilus</name>
    <name type="common">Penicillium pinophilum</name>
    <dbReference type="NCBI Taxonomy" id="128442"/>
    <lineage>
        <taxon>Eukaryota</taxon>
        <taxon>Fungi</taxon>
        <taxon>Dikarya</taxon>
        <taxon>Ascomycota</taxon>
        <taxon>Pezizomycotina</taxon>
        <taxon>Eurotiomycetes</taxon>
        <taxon>Eurotiomycetidae</taxon>
        <taxon>Eurotiales</taxon>
        <taxon>Trichocomaceae</taxon>
        <taxon>Talaromyces</taxon>
        <taxon>Talaromyces sect. Talaromyces</taxon>
    </lineage>
</organism>
<dbReference type="PANTHER" id="PTHR10572:SF24">
    <property type="entry name" value="3-HYDROXY-3-METHYLGLUTARYL-COENZYME A REDUCTASE"/>
    <property type="match status" value="1"/>
</dbReference>
<keyword evidence="7 9" id="KW-0560">Oxidoreductase</keyword>
<gene>
    <name evidence="11" type="ORF">TCE0_022f06409</name>
</gene>
<dbReference type="GO" id="GO:0004420">
    <property type="term" value="F:hydroxymethylglutaryl-CoA reductase (NADPH) activity"/>
    <property type="evidence" value="ECO:0007669"/>
    <property type="project" value="UniProtKB-EC"/>
</dbReference>
<dbReference type="Pfam" id="PF12349">
    <property type="entry name" value="Sterol-sensing"/>
    <property type="match status" value="1"/>
</dbReference>
<dbReference type="InterPro" id="IPR023074">
    <property type="entry name" value="HMG_CoA_Rdtase_cat_sf"/>
</dbReference>
<evidence type="ECO:0000256" key="2">
    <source>
        <dbReference type="ARBA" id="ARBA00007661"/>
    </source>
</evidence>
<feature type="transmembrane region" description="Helical" evidence="9">
    <location>
        <begin position="261"/>
        <end position="281"/>
    </location>
</feature>
<dbReference type="InterPro" id="IPR025583">
    <property type="entry name" value="HMG-CoA_N_dom"/>
</dbReference>
<dbReference type="InterPro" id="IPR023282">
    <property type="entry name" value="HMG_CoA_Rdtase_N"/>
</dbReference>
<dbReference type="PROSITE" id="PS00318">
    <property type="entry name" value="HMG_COA_REDUCTASE_2"/>
    <property type="match status" value="1"/>
</dbReference>